<dbReference type="Pfam" id="PF18545">
    <property type="entry name" value="HalOD1"/>
    <property type="match status" value="1"/>
</dbReference>
<organism evidence="2 3">
    <name type="scientific">Haloarcula limicola</name>
    <dbReference type="NCBI Taxonomy" id="1429915"/>
    <lineage>
        <taxon>Archaea</taxon>
        <taxon>Methanobacteriati</taxon>
        <taxon>Methanobacteriota</taxon>
        <taxon>Stenosarchaea group</taxon>
        <taxon>Halobacteria</taxon>
        <taxon>Halobacteriales</taxon>
        <taxon>Haloarculaceae</taxon>
        <taxon>Haloarcula</taxon>
    </lineage>
</organism>
<dbReference type="InterPro" id="IPR040624">
    <property type="entry name" value="HalOD1"/>
</dbReference>
<dbReference type="RefSeq" id="WP_162319258.1">
    <property type="nucleotide sequence ID" value="NZ_JAHQXF010000002.1"/>
</dbReference>
<sequence length="89" mass="9553">MSKKQDKITERVSLSGSDRTVVVGIVESVAAVTGRDPLDLPPIVEVIDCDALETLFFEPDPSLFVSFEYAGASVELRRGGDLVVSLIDA</sequence>
<dbReference type="OrthoDB" id="205616at2157"/>
<accession>A0A8J7Y5M5</accession>
<keyword evidence="3" id="KW-1185">Reference proteome</keyword>
<comment type="caution">
    <text evidence="2">The sequence shown here is derived from an EMBL/GenBank/DDBJ whole genome shotgun (WGS) entry which is preliminary data.</text>
</comment>
<gene>
    <name evidence="2" type="ORF">KTS45_10905</name>
</gene>
<evidence type="ECO:0000259" key="1">
    <source>
        <dbReference type="Pfam" id="PF18545"/>
    </source>
</evidence>
<reference evidence="2 3" key="1">
    <citation type="submission" date="2021-06" db="EMBL/GenBank/DDBJ databases">
        <title>New haloarchaea isolates fom saline soil.</title>
        <authorList>
            <person name="Duran-Viseras A."/>
            <person name="Sanchez-Porro C.S."/>
            <person name="Ventosa A."/>
        </authorList>
    </citation>
    <scope>NUCLEOTIDE SEQUENCE [LARGE SCALE GENOMIC DNA]</scope>
    <source>
        <strain evidence="2 3">JCM 183640</strain>
    </source>
</reference>
<evidence type="ECO:0000313" key="3">
    <source>
        <dbReference type="Proteomes" id="UP000766550"/>
    </source>
</evidence>
<name>A0A8J7Y5M5_9EURY</name>
<proteinExistence type="predicted"/>
<protein>
    <recommendedName>
        <fullName evidence="1">Halobacterial output domain-containing protein</fullName>
    </recommendedName>
</protein>
<dbReference type="AlphaFoldDB" id="A0A8J7Y5M5"/>
<dbReference type="EMBL" id="JAHQXF010000002">
    <property type="protein sequence ID" value="MBV0924707.1"/>
    <property type="molecule type" value="Genomic_DNA"/>
</dbReference>
<dbReference type="Proteomes" id="UP000766550">
    <property type="component" value="Unassembled WGS sequence"/>
</dbReference>
<feature type="domain" description="Halobacterial output" evidence="1">
    <location>
        <begin position="18"/>
        <end position="85"/>
    </location>
</feature>
<evidence type="ECO:0000313" key="2">
    <source>
        <dbReference type="EMBL" id="MBV0924707.1"/>
    </source>
</evidence>